<evidence type="ECO:0000313" key="3">
    <source>
        <dbReference type="Proteomes" id="UP000478805"/>
    </source>
</evidence>
<dbReference type="EMBL" id="AANOVI010000007">
    <property type="protein sequence ID" value="EDP8234631.1"/>
    <property type="molecule type" value="Genomic_DNA"/>
</dbReference>
<reference evidence="2 3" key="1">
    <citation type="submission" date="2020-01" db="EMBL/GenBank/DDBJ databases">
        <authorList>
            <consortium name="PulseNet: The National Subtyping Network for Foodborne Disease Surveillance"/>
            <person name="Tarr C.L."/>
            <person name="Trees E."/>
            <person name="Katz L.S."/>
            <person name="Carleton-Romer H.A."/>
            <person name="Stroika S."/>
            <person name="Kucerova Z."/>
            <person name="Roache K.F."/>
            <person name="Sabol A.L."/>
            <person name="Besser J."/>
            <person name="Gerner-Smidt P."/>
        </authorList>
    </citation>
    <scope>NUCLEOTIDE SEQUENCE [LARGE SCALE GENOMIC DNA]</scope>
    <source>
        <strain evidence="2 3">PNUSAC014094</strain>
    </source>
</reference>
<name>A0A690V3Y5_CAMJU</name>
<evidence type="ECO:0000313" key="2">
    <source>
        <dbReference type="EMBL" id="EDP8234631.1"/>
    </source>
</evidence>
<comment type="caution">
    <text evidence="2">The sequence shown here is derived from an EMBL/GenBank/DDBJ whole genome shotgun (WGS) entry which is preliminary data.</text>
</comment>
<dbReference type="AlphaFoldDB" id="A0A690V3Y5"/>
<gene>
    <name evidence="2" type="ORF">GSU20_06645</name>
</gene>
<dbReference type="Pfam" id="PF14301">
    <property type="entry name" value="DUF4376"/>
    <property type="match status" value="1"/>
</dbReference>
<feature type="domain" description="DUF4376" evidence="1">
    <location>
        <begin position="55"/>
        <end position="161"/>
    </location>
</feature>
<proteinExistence type="predicted"/>
<evidence type="ECO:0000259" key="1">
    <source>
        <dbReference type="Pfam" id="PF14301"/>
    </source>
</evidence>
<protein>
    <submittedName>
        <fullName evidence="2">DUF4376 domain-containing protein</fullName>
    </submittedName>
</protein>
<dbReference type="Proteomes" id="UP000478805">
    <property type="component" value="Unassembled WGS sequence"/>
</dbReference>
<sequence>MIENNNGNLAYDMSEPWADLSLESIRANFEWALTHPYLNEWLENAEASEVLEVKKELKKREITKKRDEAINGGVEYNGKVFQSSEKDRNLLTSTISLFSITKQVPEGFKWIAKDNEAVSFTLEDLIALGGVMANAVNASMIKARNLKDQIEQATSLEELDLITWDS</sequence>
<dbReference type="RefSeq" id="WP_215469955.1">
    <property type="nucleotide sequence ID" value="NZ_CATQGO010000005.1"/>
</dbReference>
<dbReference type="InterPro" id="IPR025484">
    <property type="entry name" value="DUF4376"/>
</dbReference>
<accession>A0A690V3Y5</accession>
<organism evidence="2 3">
    <name type="scientific">Campylobacter jejuni</name>
    <dbReference type="NCBI Taxonomy" id="197"/>
    <lineage>
        <taxon>Bacteria</taxon>
        <taxon>Pseudomonadati</taxon>
        <taxon>Campylobacterota</taxon>
        <taxon>Epsilonproteobacteria</taxon>
        <taxon>Campylobacterales</taxon>
        <taxon>Campylobacteraceae</taxon>
        <taxon>Campylobacter</taxon>
    </lineage>
</organism>